<evidence type="ECO:0000256" key="3">
    <source>
        <dbReference type="ARBA" id="ARBA00022475"/>
    </source>
</evidence>
<feature type="transmembrane region" description="Helical" evidence="15">
    <location>
        <begin position="341"/>
        <end position="364"/>
    </location>
</feature>
<feature type="binding site" evidence="14">
    <location>
        <position position="16"/>
    </location>
    <ligand>
        <name>Mg(2+)</name>
        <dbReference type="ChEBI" id="CHEBI:18420"/>
        <label>2</label>
    </ligand>
</feature>
<feature type="binding site" evidence="14">
    <location>
        <position position="17"/>
    </location>
    <ligand>
        <name>Mg(2+)</name>
        <dbReference type="ChEBI" id="CHEBI:18420"/>
        <label>2</label>
    </ligand>
</feature>
<dbReference type="InterPro" id="IPR003373">
    <property type="entry name" value="Fe2_transport_prot-B"/>
</dbReference>
<keyword evidence="10 13" id="KW-0342">GTP-binding</keyword>
<dbReference type="SUPFAM" id="SSF52540">
    <property type="entry name" value="P-loop containing nucleoside triphosphate hydrolases"/>
    <property type="match status" value="1"/>
</dbReference>
<dbReference type="KEGG" id="chya:V22_06770"/>
<dbReference type="PROSITE" id="PS51711">
    <property type="entry name" value="G_FEOB"/>
    <property type="match status" value="1"/>
</dbReference>
<evidence type="ECO:0000256" key="2">
    <source>
        <dbReference type="ARBA" id="ARBA00022448"/>
    </source>
</evidence>
<keyword evidence="9" id="KW-0406">Ion transport</keyword>
<evidence type="ECO:0000256" key="1">
    <source>
        <dbReference type="ARBA" id="ARBA00004651"/>
    </source>
</evidence>
<keyword evidence="5 15" id="KW-0812">Transmembrane</keyword>
<dbReference type="GO" id="GO:0046872">
    <property type="term" value="F:metal ion binding"/>
    <property type="evidence" value="ECO:0007669"/>
    <property type="project" value="UniProtKB-KW"/>
</dbReference>
<keyword evidence="2 15" id="KW-0813">Transport</keyword>
<keyword evidence="3" id="KW-1003">Cell membrane</keyword>
<dbReference type="Pfam" id="PF02421">
    <property type="entry name" value="FeoB_N"/>
    <property type="match status" value="1"/>
</dbReference>
<evidence type="ECO:0000313" key="18">
    <source>
        <dbReference type="Proteomes" id="UP000319976"/>
    </source>
</evidence>
<organism evidence="17 18">
    <name type="scientific">Calycomorphotria hydatis</name>
    <dbReference type="NCBI Taxonomy" id="2528027"/>
    <lineage>
        <taxon>Bacteria</taxon>
        <taxon>Pseudomonadati</taxon>
        <taxon>Planctomycetota</taxon>
        <taxon>Planctomycetia</taxon>
        <taxon>Planctomycetales</taxon>
        <taxon>Planctomycetaceae</taxon>
        <taxon>Calycomorphotria</taxon>
    </lineage>
</organism>
<comment type="caution">
    <text evidence="15">Lacks conserved residue(s) required for the propagation of feature annotation.</text>
</comment>
<dbReference type="InterPro" id="IPR050860">
    <property type="entry name" value="FeoB_GTPase"/>
</dbReference>
<dbReference type="CDD" id="cd01879">
    <property type="entry name" value="FeoB"/>
    <property type="match status" value="1"/>
</dbReference>
<proteinExistence type="inferred from homology"/>
<feature type="transmembrane region" description="Helical" evidence="15">
    <location>
        <begin position="452"/>
        <end position="473"/>
    </location>
</feature>
<keyword evidence="14" id="KW-0479">Metal-binding</keyword>
<evidence type="ECO:0000256" key="13">
    <source>
        <dbReference type="PIRSR" id="PIRSR603373-1"/>
    </source>
</evidence>
<accession>A0A517T4Z9</accession>
<dbReference type="PANTHER" id="PTHR43185:SF1">
    <property type="entry name" value="FE(2+) TRANSPORTER FEOB"/>
    <property type="match status" value="1"/>
</dbReference>
<keyword evidence="8 15" id="KW-0408">Iron</keyword>
<evidence type="ECO:0000313" key="17">
    <source>
        <dbReference type="EMBL" id="QDT63455.1"/>
    </source>
</evidence>
<dbReference type="PANTHER" id="PTHR43185">
    <property type="entry name" value="FERROUS IRON TRANSPORT PROTEIN B"/>
    <property type="match status" value="1"/>
</dbReference>
<feature type="binding site" evidence="13">
    <location>
        <begin position="30"/>
        <end position="34"/>
    </location>
    <ligand>
        <name>GTP</name>
        <dbReference type="ChEBI" id="CHEBI:37565"/>
        <label>1</label>
    </ligand>
</feature>
<feature type="transmembrane region" description="Helical" evidence="15">
    <location>
        <begin position="419"/>
        <end position="445"/>
    </location>
</feature>
<dbReference type="Proteomes" id="UP000319976">
    <property type="component" value="Chromosome"/>
</dbReference>
<dbReference type="GO" id="GO:0015093">
    <property type="term" value="F:ferrous iron transmembrane transporter activity"/>
    <property type="evidence" value="ECO:0007669"/>
    <property type="project" value="UniProtKB-UniRule"/>
</dbReference>
<keyword evidence="6 13" id="KW-0547">Nucleotide-binding</keyword>
<evidence type="ECO:0000256" key="8">
    <source>
        <dbReference type="ARBA" id="ARBA00023004"/>
    </source>
</evidence>
<dbReference type="Pfam" id="PF07664">
    <property type="entry name" value="FeoB_C"/>
    <property type="match status" value="1"/>
</dbReference>
<dbReference type="AlphaFoldDB" id="A0A517T4Z9"/>
<gene>
    <name evidence="17" type="primary">feoB</name>
    <name evidence="17" type="ORF">V22_06770</name>
</gene>
<evidence type="ECO:0000256" key="9">
    <source>
        <dbReference type="ARBA" id="ARBA00023065"/>
    </source>
</evidence>
<dbReference type="NCBIfam" id="TIGR00437">
    <property type="entry name" value="feoB"/>
    <property type="match status" value="1"/>
</dbReference>
<dbReference type="PRINTS" id="PR00326">
    <property type="entry name" value="GTP1OBG"/>
</dbReference>
<feature type="transmembrane region" description="Helical" evidence="15">
    <location>
        <begin position="679"/>
        <end position="701"/>
    </location>
</feature>
<feature type="binding site" evidence="13">
    <location>
        <begin position="116"/>
        <end position="119"/>
    </location>
    <ligand>
        <name>GTP</name>
        <dbReference type="ChEBI" id="CHEBI:37565"/>
        <label>4</label>
    </ligand>
</feature>
<evidence type="ECO:0000256" key="6">
    <source>
        <dbReference type="ARBA" id="ARBA00022741"/>
    </source>
</evidence>
<keyword evidence="7 15" id="KW-1133">Transmembrane helix</keyword>
<dbReference type="InterPro" id="IPR011642">
    <property type="entry name" value="Gate_dom"/>
</dbReference>
<dbReference type="InterPro" id="IPR027417">
    <property type="entry name" value="P-loop_NTPase"/>
</dbReference>
<dbReference type="InterPro" id="IPR006073">
    <property type="entry name" value="GTP-bd"/>
</dbReference>
<dbReference type="InterPro" id="IPR011640">
    <property type="entry name" value="Fe2_transport_prot_B_C"/>
</dbReference>
<feature type="transmembrane region" description="Helical" evidence="15">
    <location>
        <begin position="511"/>
        <end position="532"/>
    </location>
</feature>
<dbReference type="Pfam" id="PF07670">
    <property type="entry name" value="Gate"/>
    <property type="match status" value="2"/>
</dbReference>
<keyword evidence="4 15" id="KW-0410">Iron transport</keyword>
<comment type="subcellular location">
    <subcellularLocation>
        <location evidence="15">Cell inner membrane</location>
        <topology evidence="15">Multi-pass membrane protein</topology>
    </subcellularLocation>
    <subcellularLocation>
        <location evidence="1">Cell membrane</location>
        <topology evidence="1">Multi-pass membrane protein</topology>
    </subcellularLocation>
</comment>
<evidence type="ECO:0000256" key="4">
    <source>
        <dbReference type="ARBA" id="ARBA00022496"/>
    </source>
</evidence>
<sequence>MALIGNPNTGKSTLFNALSGMRAHVGNFPGCTVEKKVANTRFHDRPVQLIDLPGTYSLSARTADEMVSVNVLLDRQSGVADVDVIVCVVDASNLERNLYLFSQLRDLDKPVVLVLNMADTAKANGITIDREQLQERLGIPVVFTEAHRHRGLDEMKSAVTSAADSGSPAPLSVLPEPFNNMVEELKSYCAEQAPDKEWPVFLIERLLLDVGGETERRLTKTIPGIESRLTESRTQLQEQNCPVPSIEPVCRYRWIRESLQDIVTREEVSRISFSDRVDQVLTHRVWGLAFFAALMFGVFYAIYSGAGPFMDGIETLQGMISDFVASILPPGAFRSLLVDGIIAGVGSVVIFVPQIAILFLFIAIMEDCGYMARAAFLMDKLMTKIGLSGKSFLPLMSSYACAIPGVMATRVIENPRDRMVTILVAPLMSCSARLPVYVLMIGLFIETPWRQALSMFAMYSLGLVVAIPVAWILKKTWFKGEPAPFVMELPNYKQPSPRIVFARVYDRVLAFIKRAGTMIFATTILVWAAGYFPGDREETHQIEAQLESESLTESETGELEDRLNQLNGTLMEQSILGRAGHLVEPVVRPLGWDWRIGVGVLASFPAREVIVATLGTIYSLGGEVGEDDESLRSALLTSKWPDGTPVYNIPVAFSIMVFFALCAQCVSTLAVIYRETNSYFWPAFSFVYMTVLAYIGALITYQVGMLIV</sequence>
<keyword evidence="11 15" id="KW-0472">Membrane</keyword>
<feature type="transmembrane region" description="Helical" evidence="15">
    <location>
        <begin position="285"/>
        <end position="303"/>
    </location>
</feature>
<evidence type="ECO:0000256" key="14">
    <source>
        <dbReference type="PIRSR" id="PIRSR603373-2"/>
    </source>
</evidence>
<evidence type="ECO:0000256" key="5">
    <source>
        <dbReference type="ARBA" id="ARBA00022692"/>
    </source>
</evidence>
<evidence type="ECO:0000256" key="7">
    <source>
        <dbReference type="ARBA" id="ARBA00022989"/>
    </source>
</evidence>
<protein>
    <recommendedName>
        <fullName evidence="12 15">Ferrous iron transport protein B</fullName>
    </recommendedName>
</protein>
<evidence type="ECO:0000256" key="15">
    <source>
        <dbReference type="RuleBase" id="RU362098"/>
    </source>
</evidence>
<dbReference type="Gene3D" id="3.40.50.300">
    <property type="entry name" value="P-loop containing nucleotide triphosphate hydrolases"/>
    <property type="match status" value="1"/>
</dbReference>
<evidence type="ECO:0000256" key="10">
    <source>
        <dbReference type="ARBA" id="ARBA00023134"/>
    </source>
</evidence>
<feature type="binding site" evidence="14">
    <location>
        <position position="19"/>
    </location>
    <ligand>
        <name>Mg(2+)</name>
        <dbReference type="ChEBI" id="CHEBI:18420"/>
        <label>2</label>
    </ligand>
</feature>
<feature type="transmembrane region" description="Helical" evidence="15">
    <location>
        <begin position="649"/>
        <end position="673"/>
    </location>
</feature>
<keyword evidence="18" id="KW-1185">Reference proteome</keyword>
<dbReference type="GO" id="GO:0005525">
    <property type="term" value="F:GTP binding"/>
    <property type="evidence" value="ECO:0007669"/>
    <property type="project" value="UniProtKB-KW"/>
</dbReference>
<evidence type="ECO:0000256" key="11">
    <source>
        <dbReference type="ARBA" id="ARBA00023136"/>
    </source>
</evidence>
<dbReference type="InterPro" id="IPR030389">
    <property type="entry name" value="G_FEOB_dom"/>
</dbReference>
<feature type="domain" description="FeoB-type G" evidence="16">
    <location>
        <begin position="1"/>
        <end position="165"/>
    </location>
</feature>
<name>A0A517T4Z9_9PLAN</name>
<feature type="binding site" evidence="13">
    <location>
        <begin position="51"/>
        <end position="54"/>
    </location>
    <ligand>
        <name>GTP</name>
        <dbReference type="ChEBI" id="CHEBI:37565"/>
        <label>1</label>
    </ligand>
</feature>
<evidence type="ECO:0000256" key="12">
    <source>
        <dbReference type="NCBIfam" id="TIGR00437"/>
    </source>
</evidence>
<dbReference type="EMBL" id="CP036316">
    <property type="protein sequence ID" value="QDT63455.1"/>
    <property type="molecule type" value="Genomic_DNA"/>
</dbReference>
<evidence type="ECO:0000259" key="16">
    <source>
        <dbReference type="PROSITE" id="PS51711"/>
    </source>
</evidence>
<dbReference type="GO" id="GO:0005886">
    <property type="term" value="C:plasma membrane"/>
    <property type="evidence" value="ECO:0007669"/>
    <property type="project" value="UniProtKB-SubCell"/>
</dbReference>
<comment type="function">
    <text evidence="15">Probable transporter of a GTP-driven Fe(2+) uptake system.</text>
</comment>
<reference evidence="17 18" key="1">
    <citation type="submission" date="2019-02" db="EMBL/GenBank/DDBJ databases">
        <title>Deep-cultivation of Planctomycetes and their phenomic and genomic characterization uncovers novel biology.</title>
        <authorList>
            <person name="Wiegand S."/>
            <person name="Jogler M."/>
            <person name="Boedeker C."/>
            <person name="Pinto D."/>
            <person name="Vollmers J."/>
            <person name="Rivas-Marin E."/>
            <person name="Kohn T."/>
            <person name="Peeters S.H."/>
            <person name="Heuer A."/>
            <person name="Rast P."/>
            <person name="Oberbeckmann S."/>
            <person name="Bunk B."/>
            <person name="Jeske O."/>
            <person name="Meyerdierks A."/>
            <person name="Storesund J.E."/>
            <person name="Kallscheuer N."/>
            <person name="Luecker S."/>
            <person name="Lage O.M."/>
            <person name="Pohl T."/>
            <person name="Merkel B.J."/>
            <person name="Hornburger P."/>
            <person name="Mueller R.-W."/>
            <person name="Bruemmer F."/>
            <person name="Labrenz M."/>
            <person name="Spormann A.M."/>
            <person name="Op den Camp H."/>
            <person name="Overmann J."/>
            <person name="Amann R."/>
            <person name="Jetten M.S.M."/>
            <person name="Mascher T."/>
            <person name="Medema M.H."/>
            <person name="Devos D.P."/>
            <person name="Kaster A.-K."/>
            <person name="Ovreas L."/>
            <person name="Rohde M."/>
            <person name="Galperin M.Y."/>
            <person name="Jogler C."/>
        </authorList>
    </citation>
    <scope>NUCLEOTIDE SEQUENCE [LARGE SCALE GENOMIC DNA]</scope>
    <source>
        <strain evidence="17 18">V22</strain>
    </source>
</reference>
<comment type="similarity">
    <text evidence="15">Belongs to the TRAFAC class TrmE-Era-EngA-EngB-Septin-like GTPase superfamily. FeoB GTPase (TC 9.A.8) family.</text>
</comment>
<feature type="binding site" evidence="14">
    <location>
        <position position="20"/>
    </location>
    <ligand>
        <name>Mg(2+)</name>
        <dbReference type="ChEBI" id="CHEBI:18420"/>
        <label>2</label>
    </ligand>
</feature>
<keyword evidence="14" id="KW-0460">Magnesium</keyword>
<feature type="binding site" evidence="13">
    <location>
        <begin position="5"/>
        <end position="12"/>
    </location>
    <ligand>
        <name>GTP</name>
        <dbReference type="ChEBI" id="CHEBI:37565"/>
        <label>1</label>
    </ligand>
</feature>